<evidence type="ECO:0000256" key="7">
    <source>
        <dbReference type="ARBA" id="ARBA00023180"/>
    </source>
</evidence>
<keyword evidence="3 8" id="KW-0812">Transmembrane</keyword>
<organism evidence="11">
    <name type="scientific">Menopon gallinae</name>
    <name type="common">poultry shaft louse</name>
    <dbReference type="NCBI Taxonomy" id="328185"/>
    <lineage>
        <taxon>Eukaryota</taxon>
        <taxon>Metazoa</taxon>
        <taxon>Ecdysozoa</taxon>
        <taxon>Arthropoda</taxon>
        <taxon>Hexapoda</taxon>
        <taxon>Insecta</taxon>
        <taxon>Pterygota</taxon>
        <taxon>Neoptera</taxon>
        <taxon>Paraneoptera</taxon>
        <taxon>Psocodea</taxon>
        <taxon>Troctomorpha</taxon>
        <taxon>Phthiraptera</taxon>
        <taxon>Amblycera</taxon>
        <taxon>Menoponidae</taxon>
        <taxon>Menopon</taxon>
    </lineage>
</organism>
<dbReference type="AlphaFoldDB" id="A0AAW2I2T5"/>
<evidence type="ECO:0000313" key="11">
    <source>
        <dbReference type="EMBL" id="KAL0276361.1"/>
    </source>
</evidence>
<dbReference type="SUPFAM" id="SSF53850">
    <property type="entry name" value="Periplasmic binding protein-like II"/>
    <property type="match status" value="1"/>
</dbReference>
<feature type="transmembrane region" description="Helical" evidence="8">
    <location>
        <begin position="477"/>
        <end position="500"/>
    </location>
</feature>
<keyword evidence="6" id="KW-0675">Receptor</keyword>
<dbReference type="GO" id="GO:0005886">
    <property type="term" value="C:plasma membrane"/>
    <property type="evidence" value="ECO:0007669"/>
    <property type="project" value="UniProtKB-SubCell"/>
</dbReference>
<dbReference type="Pfam" id="PF24061">
    <property type="entry name" value="LBD_receptor"/>
    <property type="match status" value="1"/>
</dbReference>
<comment type="caution">
    <text evidence="11">The sequence shown here is derived from an EMBL/GenBank/DDBJ whole genome shotgun (WGS) entry which is preliminary data.</text>
</comment>
<evidence type="ECO:0000256" key="6">
    <source>
        <dbReference type="ARBA" id="ARBA00023170"/>
    </source>
</evidence>
<name>A0AAW2I2T5_9NEOP</name>
<evidence type="ECO:0000259" key="10">
    <source>
        <dbReference type="Pfam" id="PF24061"/>
    </source>
</evidence>
<evidence type="ECO:0000256" key="2">
    <source>
        <dbReference type="ARBA" id="ARBA00022475"/>
    </source>
</evidence>
<dbReference type="InterPro" id="IPR052192">
    <property type="entry name" value="Insect_Ionotropic_Sensory_Rcpt"/>
</dbReference>
<sequence length="540" mass="61330">MNCALILLFFLKITKFTASDIITDLDDCLTEIVNTYFNGQAIRVYIKEICQEDVDETGFLPLLNSSCFVFPRVNANVSFEVVTRDQWSRSKNTVIFTTKDDRNALKRTISEMKMTSLWNTNVLVVLFQEAAATEVLEGIFEEVWNKTRLINTVIMTVQDGDFSFHSWYPYEEGNCGSVVNVSVVDSWKEGGFVKKSDLFPKSPLSRGLNGCPIQARTNQSYFFTLIDNLLPNDSTDGLDFRIIREMGRYGLSLKYQLPDEHFLRFDQDGNLAGSMKALFDYEIDITFSGAVDFTGNVPDSHNVCGLFRRQGVMTSPPQYSPYSSIEDVLDMGLTLNMYPGFMNYFANDSLRQKIFKSGHFEPAKEPRTQLQEIIVDKTSALLLGEARLTYLVAQQFHDDFGKPLFDFLPPVFSINLMAFHFSPNCPLKGLFDRKLRTLLENGIVAKWKKDLLRPKGKPVSVEPAVKQLKLINLNGVFQLYGILICFSFIVFLCELFTVYVKRVFVGKKATQPRLLNRTVSNISDDSVSAIFGSNQQKPFS</sequence>
<keyword evidence="9" id="KW-0732">Signal</keyword>
<dbReference type="InterPro" id="IPR056198">
    <property type="entry name" value="LBD_receptor"/>
</dbReference>
<gene>
    <name evidence="11" type="ORF">PYX00_003951</name>
</gene>
<evidence type="ECO:0000256" key="8">
    <source>
        <dbReference type="SAM" id="Phobius"/>
    </source>
</evidence>
<dbReference type="PANTHER" id="PTHR42643">
    <property type="entry name" value="IONOTROPIC RECEPTOR 20A-RELATED"/>
    <property type="match status" value="1"/>
</dbReference>
<comment type="subcellular location">
    <subcellularLocation>
        <location evidence="1">Cell membrane</location>
        <topology evidence="1">Multi-pass membrane protein</topology>
    </subcellularLocation>
</comment>
<evidence type="ECO:0000256" key="5">
    <source>
        <dbReference type="ARBA" id="ARBA00023136"/>
    </source>
</evidence>
<keyword evidence="4 8" id="KW-1133">Transmembrane helix</keyword>
<feature type="chain" id="PRO_5043340691" description="Putative ionotropic receptor ligand binding domain-containing protein" evidence="9">
    <location>
        <begin position="19"/>
        <end position="540"/>
    </location>
</feature>
<evidence type="ECO:0000256" key="3">
    <source>
        <dbReference type="ARBA" id="ARBA00022692"/>
    </source>
</evidence>
<evidence type="ECO:0000256" key="4">
    <source>
        <dbReference type="ARBA" id="ARBA00022989"/>
    </source>
</evidence>
<feature type="domain" description="Putative ionotropic receptor ligand binding" evidence="10">
    <location>
        <begin position="19"/>
        <end position="201"/>
    </location>
</feature>
<keyword evidence="5 8" id="KW-0472">Membrane</keyword>
<dbReference type="PANTHER" id="PTHR42643:SF24">
    <property type="entry name" value="IONOTROPIC RECEPTOR 60A"/>
    <property type="match status" value="1"/>
</dbReference>
<keyword evidence="2" id="KW-1003">Cell membrane</keyword>
<evidence type="ECO:0000256" key="1">
    <source>
        <dbReference type="ARBA" id="ARBA00004651"/>
    </source>
</evidence>
<accession>A0AAW2I2T5</accession>
<keyword evidence="7" id="KW-0325">Glycoprotein</keyword>
<proteinExistence type="predicted"/>
<protein>
    <recommendedName>
        <fullName evidence="10">Putative ionotropic receptor ligand binding domain-containing protein</fullName>
    </recommendedName>
</protein>
<dbReference type="EMBL" id="JARGDH010000002">
    <property type="protein sequence ID" value="KAL0276361.1"/>
    <property type="molecule type" value="Genomic_DNA"/>
</dbReference>
<evidence type="ECO:0000256" key="9">
    <source>
        <dbReference type="SAM" id="SignalP"/>
    </source>
</evidence>
<reference evidence="11" key="1">
    <citation type="journal article" date="2024" name="Gigascience">
        <title>Chromosome-level genome of the poultry shaft louse Menopon gallinae provides insight into the host-switching and adaptive evolution of parasitic lice.</title>
        <authorList>
            <person name="Xu Y."/>
            <person name="Ma L."/>
            <person name="Liu S."/>
            <person name="Liang Y."/>
            <person name="Liu Q."/>
            <person name="He Z."/>
            <person name="Tian L."/>
            <person name="Duan Y."/>
            <person name="Cai W."/>
            <person name="Li H."/>
            <person name="Song F."/>
        </authorList>
    </citation>
    <scope>NUCLEOTIDE SEQUENCE</scope>
    <source>
        <strain evidence="11">Cailab_2023a</strain>
    </source>
</reference>
<feature type="signal peptide" evidence="9">
    <location>
        <begin position="1"/>
        <end position="18"/>
    </location>
</feature>